<proteinExistence type="predicted"/>
<dbReference type="Gene3D" id="3.40.50.150">
    <property type="entry name" value="Vaccinia Virus protein VP39"/>
    <property type="match status" value="1"/>
</dbReference>
<dbReference type="RefSeq" id="WP_147703058.1">
    <property type="nucleotide sequence ID" value="NZ_VDUY01000001.1"/>
</dbReference>
<dbReference type="CDD" id="cd02440">
    <property type="entry name" value="AdoMet_MTases"/>
    <property type="match status" value="1"/>
</dbReference>
<dbReference type="SUPFAM" id="SSF53335">
    <property type="entry name" value="S-adenosyl-L-methionine-dependent methyltransferases"/>
    <property type="match status" value="1"/>
</dbReference>
<comment type="caution">
    <text evidence="2">The sequence shown here is derived from an EMBL/GenBank/DDBJ whole genome shotgun (WGS) entry which is preliminary data.</text>
</comment>
<dbReference type="InterPro" id="IPR029063">
    <property type="entry name" value="SAM-dependent_MTases_sf"/>
</dbReference>
<dbReference type="Proteomes" id="UP000321548">
    <property type="component" value="Unassembled WGS sequence"/>
</dbReference>
<dbReference type="GO" id="GO:0032259">
    <property type="term" value="P:methylation"/>
    <property type="evidence" value="ECO:0007669"/>
    <property type="project" value="UniProtKB-KW"/>
</dbReference>
<name>A0A5C8P5H3_9BURK</name>
<keyword evidence="2" id="KW-0489">Methyltransferase</keyword>
<evidence type="ECO:0000313" key="3">
    <source>
        <dbReference type="Proteomes" id="UP000321548"/>
    </source>
</evidence>
<evidence type="ECO:0000259" key="1">
    <source>
        <dbReference type="Pfam" id="PF08241"/>
    </source>
</evidence>
<organism evidence="2 3">
    <name type="scientific">Zeimonas arvi</name>
    <dbReference type="NCBI Taxonomy" id="2498847"/>
    <lineage>
        <taxon>Bacteria</taxon>
        <taxon>Pseudomonadati</taxon>
        <taxon>Pseudomonadota</taxon>
        <taxon>Betaproteobacteria</taxon>
        <taxon>Burkholderiales</taxon>
        <taxon>Burkholderiaceae</taxon>
        <taxon>Zeimonas</taxon>
    </lineage>
</organism>
<dbReference type="EMBL" id="VDUY01000001">
    <property type="protein sequence ID" value="TXL68922.1"/>
    <property type="molecule type" value="Genomic_DNA"/>
</dbReference>
<dbReference type="PANTHER" id="PTHR43591:SF24">
    <property type="entry name" value="2-METHOXY-6-POLYPRENYL-1,4-BENZOQUINOL METHYLASE, MITOCHONDRIAL"/>
    <property type="match status" value="1"/>
</dbReference>
<keyword evidence="3" id="KW-1185">Reference proteome</keyword>
<dbReference type="PANTHER" id="PTHR43591">
    <property type="entry name" value="METHYLTRANSFERASE"/>
    <property type="match status" value="1"/>
</dbReference>
<keyword evidence="2" id="KW-0808">Transferase</keyword>
<dbReference type="InterPro" id="IPR013216">
    <property type="entry name" value="Methyltransf_11"/>
</dbReference>
<evidence type="ECO:0000313" key="2">
    <source>
        <dbReference type="EMBL" id="TXL68922.1"/>
    </source>
</evidence>
<dbReference type="Pfam" id="PF08241">
    <property type="entry name" value="Methyltransf_11"/>
    <property type="match status" value="1"/>
</dbReference>
<gene>
    <name evidence="2" type="ORF">FHP08_04395</name>
</gene>
<dbReference type="GO" id="GO:0008757">
    <property type="term" value="F:S-adenosylmethionine-dependent methyltransferase activity"/>
    <property type="evidence" value="ECO:0007669"/>
    <property type="project" value="InterPro"/>
</dbReference>
<dbReference type="AlphaFoldDB" id="A0A5C8P5H3"/>
<reference evidence="2 3" key="1">
    <citation type="submission" date="2019-06" db="EMBL/GenBank/DDBJ databases">
        <title>Quisquiliibacterium sp. nov., isolated from a maize field.</title>
        <authorList>
            <person name="Lin S.-Y."/>
            <person name="Tsai C.-F."/>
            <person name="Young C.-C."/>
        </authorList>
    </citation>
    <scope>NUCLEOTIDE SEQUENCE [LARGE SCALE GENOMIC DNA]</scope>
    <source>
        <strain evidence="2 3">CC-CFT501</strain>
    </source>
</reference>
<dbReference type="OrthoDB" id="6006151at2"/>
<feature type="domain" description="Methyltransferase type 11" evidence="1">
    <location>
        <begin position="39"/>
        <end position="130"/>
    </location>
</feature>
<sequence length="261" mass="28600">MHPLYDVIGSTYSQSRRADPAIVQALARDIRLTDAGAYLDLACGTGNYTSALSALGGAWTAVDVSELMLAQARSRDGSITWIRSNADSLPFPSGSFDAAICTLAIHHFESLEAPFEEVRRTLRSGSFVIFTGLAEQMRHYWLCHYFPQMMKRSIARMPSEARIRAALNRSGFKRVDVAPFFVTSELQDLFLYSGKHRPELYLDGAIRANISSFANLAAAEELQVGLARLAADLESGAFASIRNACSTAEGDYVFIIARTDG</sequence>
<protein>
    <submittedName>
        <fullName evidence="2">Class I SAM-dependent methyltransferase</fullName>
    </submittedName>
</protein>
<accession>A0A5C8P5H3</accession>